<evidence type="ECO:0000256" key="1">
    <source>
        <dbReference type="ARBA" id="ARBA00004651"/>
    </source>
</evidence>
<dbReference type="PANTHER" id="PTHR28259:SF1">
    <property type="entry name" value="FLUORIDE EXPORT PROTEIN 1-RELATED"/>
    <property type="match status" value="1"/>
</dbReference>
<evidence type="ECO:0000313" key="14">
    <source>
        <dbReference type="Proteomes" id="UP001293718"/>
    </source>
</evidence>
<dbReference type="Pfam" id="PF02537">
    <property type="entry name" value="CRCB"/>
    <property type="match status" value="1"/>
</dbReference>
<keyword evidence="6 12" id="KW-0915">Sodium</keyword>
<sequence length="131" mass="13402">MVFPAISLAQVLAVAVGAAAGAVARWLTSLWLNNAWSGFALGTLAVNCLGGLLIGVSLAVFARAPNEMARLLLVTGFLGGFTTFSAFSAESLSLLLAGRLGMAALHSFAHVMGALACTALGHTLARWMVKA</sequence>
<organism evidence="13 14">
    <name type="scientific">Azohydromonas lata</name>
    <dbReference type="NCBI Taxonomy" id="45677"/>
    <lineage>
        <taxon>Bacteria</taxon>
        <taxon>Pseudomonadati</taxon>
        <taxon>Pseudomonadota</taxon>
        <taxon>Betaproteobacteria</taxon>
        <taxon>Burkholderiales</taxon>
        <taxon>Sphaerotilaceae</taxon>
        <taxon>Azohydromonas</taxon>
    </lineage>
</organism>
<feature type="transmembrane region" description="Helical" evidence="12">
    <location>
        <begin position="69"/>
        <end position="88"/>
    </location>
</feature>
<evidence type="ECO:0000256" key="3">
    <source>
        <dbReference type="ARBA" id="ARBA00022519"/>
    </source>
</evidence>
<keyword evidence="3" id="KW-0997">Cell inner membrane</keyword>
<evidence type="ECO:0000256" key="5">
    <source>
        <dbReference type="ARBA" id="ARBA00022989"/>
    </source>
</evidence>
<evidence type="ECO:0000256" key="11">
    <source>
        <dbReference type="ARBA" id="ARBA00035585"/>
    </source>
</evidence>
<keyword evidence="12" id="KW-0813">Transport</keyword>
<evidence type="ECO:0000256" key="7">
    <source>
        <dbReference type="ARBA" id="ARBA00023065"/>
    </source>
</evidence>
<keyword evidence="14" id="KW-1185">Reference proteome</keyword>
<evidence type="ECO:0000256" key="12">
    <source>
        <dbReference type="HAMAP-Rule" id="MF_00454"/>
    </source>
</evidence>
<comment type="activity regulation">
    <text evidence="12">Na(+) is not transported, but it plays an essential structural role and its presence is essential for fluoride channel function.</text>
</comment>
<keyword evidence="12" id="KW-0479">Metal-binding</keyword>
<comment type="function">
    <text evidence="12">Fluoride-specific ion channel. Important for reducing fluoride concentration in the cell, thus reducing its toxicity.</text>
</comment>
<evidence type="ECO:0000256" key="9">
    <source>
        <dbReference type="ARBA" id="ARBA00023303"/>
    </source>
</evidence>
<feature type="binding site" evidence="12">
    <location>
        <position position="79"/>
    </location>
    <ligand>
        <name>Na(+)</name>
        <dbReference type="ChEBI" id="CHEBI:29101"/>
        <note>structural</note>
    </ligand>
</feature>
<reference evidence="13 14" key="1">
    <citation type="submission" date="2023-11" db="EMBL/GenBank/DDBJ databases">
        <title>Draft genome of Azohydromonas lata strain H1 (DSM1123), a polyhydroxyalkanoate producer.</title>
        <authorList>
            <person name="Traversa D."/>
            <person name="D'Addabbo P."/>
            <person name="Pazzani C."/>
            <person name="Manzari C."/>
            <person name="Chiara M."/>
            <person name="Scrascia M."/>
        </authorList>
    </citation>
    <scope>NUCLEOTIDE SEQUENCE [LARGE SCALE GENOMIC DNA]</scope>
    <source>
        <strain evidence="13 14">H1</strain>
    </source>
</reference>
<dbReference type="HAMAP" id="MF_00454">
    <property type="entry name" value="FluC"/>
    <property type="match status" value="1"/>
</dbReference>
<evidence type="ECO:0000256" key="2">
    <source>
        <dbReference type="ARBA" id="ARBA00022475"/>
    </source>
</evidence>
<protein>
    <recommendedName>
        <fullName evidence="12">Fluoride-specific ion channel FluC</fullName>
    </recommendedName>
</protein>
<dbReference type="EMBL" id="JAXOJX010000063">
    <property type="protein sequence ID" value="MDZ5460258.1"/>
    <property type="molecule type" value="Genomic_DNA"/>
</dbReference>
<keyword evidence="5 12" id="KW-1133">Transmembrane helix</keyword>
<accession>A0ABU5IMY0</accession>
<comment type="caution">
    <text evidence="13">The sequence shown here is derived from an EMBL/GenBank/DDBJ whole genome shotgun (WGS) entry which is preliminary data.</text>
</comment>
<dbReference type="InterPro" id="IPR003691">
    <property type="entry name" value="FluC"/>
</dbReference>
<feature type="transmembrane region" description="Helical" evidence="12">
    <location>
        <begin position="40"/>
        <end position="62"/>
    </location>
</feature>
<evidence type="ECO:0000256" key="6">
    <source>
        <dbReference type="ARBA" id="ARBA00023053"/>
    </source>
</evidence>
<dbReference type="PANTHER" id="PTHR28259">
    <property type="entry name" value="FLUORIDE EXPORT PROTEIN 1-RELATED"/>
    <property type="match status" value="1"/>
</dbReference>
<evidence type="ECO:0000256" key="8">
    <source>
        <dbReference type="ARBA" id="ARBA00023136"/>
    </source>
</evidence>
<proteinExistence type="inferred from homology"/>
<comment type="similarity">
    <text evidence="10 12">Belongs to the fluoride channel Fluc/FEX (TC 1.A.43) family.</text>
</comment>
<dbReference type="Proteomes" id="UP001293718">
    <property type="component" value="Unassembled WGS sequence"/>
</dbReference>
<feature type="binding site" evidence="12">
    <location>
        <position position="82"/>
    </location>
    <ligand>
        <name>Na(+)</name>
        <dbReference type="ChEBI" id="CHEBI:29101"/>
        <note>structural</note>
    </ligand>
</feature>
<evidence type="ECO:0000256" key="10">
    <source>
        <dbReference type="ARBA" id="ARBA00035120"/>
    </source>
</evidence>
<comment type="subcellular location">
    <subcellularLocation>
        <location evidence="1 12">Cell membrane</location>
        <topology evidence="1 12">Multi-pass membrane protein</topology>
    </subcellularLocation>
</comment>
<gene>
    <name evidence="12 13" type="primary">crcB</name>
    <name evidence="12" type="synonym">fluC</name>
    <name evidence="13" type="ORF">SM757_27135</name>
</gene>
<keyword evidence="8 12" id="KW-0472">Membrane</keyword>
<name>A0ABU5IMY0_9BURK</name>
<evidence type="ECO:0000313" key="13">
    <source>
        <dbReference type="EMBL" id="MDZ5460258.1"/>
    </source>
</evidence>
<dbReference type="NCBIfam" id="TIGR00494">
    <property type="entry name" value="crcB"/>
    <property type="match status" value="1"/>
</dbReference>
<keyword evidence="9 12" id="KW-0407">Ion channel</keyword>
<evidence type="ECO:0000256" key="4">
    <source>
        <dbReference type="ARBA" id="ARBA00022692"/>
    </source>
</evidence>
<dbReference type="RefSeq" id="WP_322467773.1">
    <property type="nucleotide sequence ID" value="NZ_JAXOJX010000063.1"/>
</dbReference>
<keyword evidence="4 12" id="KW-0812">Transmembrane</keyword>
<comment type="catalytic activity">
    <reaction evidence="11">
        <text>fluoride(in) = fluoride(out)</text>
        <dbReference type="Rhea" id="RHEA:76159"/>
        <dbReference type="ChEBI" id="CHEBI:17051"/>
    </reaction>
    <physiologicalReaction direction="left-to-right" evidence="11">
        <dbReference type="Rhea" id="RHEA:76160"/>
    </physiologicalReaction>
</comment>
<feature type="transmembrane region" description="Helical" evidence="12">
    <location>
        <begin position="108"/>
        <end position="129"/>
    </location>
</feature>
<keyword evidence="2 12" id="KW-1003">Cell membrane</keyword>
<keyword evidence="7 12" id="KW-0406">Ion transport</keyword>